<dbReference type="SUPFAM" id="SSF50249">
    <property type="entry name" value="Nucleic acid-binding proteins"/>
    <property type="match status" value="1"/>
</dbReference>
<dbReference type="InterPro" id="IPR001900">
    <property type="entry name" value="RNase_II/R"/>
</dbReference>
<organism evidence="2 3">
    <name type="scientific">Rotaria magnacalcarata</name>
    <dbReference type="NCBI Taxonomy" id="392030"/>
    <lineage>
        <taxon>Eukaryota</taxon>
        <taxon>Metazoa</taxon>
        <taxon>Spiralia</taxon>
        <taxon>Gnathifera</taxon>
        <taxon>Rotifera</taxon>
        <taxon>Eurotatoria</taxon>
        <taxon>Bdelloidea</taxon>
        <taxon>Philodinida</taxon>
        <taxon>Philodinidae</taxon>
        <taxon>Rotaria</taxon>
    </lineage>
</organism>
<evidence type="ECO:0000313" key="3">
    <source>
        <dbReference type="Proteomes" id="UP000676336"/>
    </source>
</evidence>
<protein>
    <recommendedName>
        <fullName evidence="1">RNB domain-containing protein</fullName>
    </recommendedName>
</protein>
<dbReference type="AlphaFoldDB" id="A0A8S3K0A4"/>
<dbReference type="GO" id="GO:0006402">
    <property type="term" value="P:mRNA catabolic process"/>
    <property type="evidence" value="ECO:0007669"/>
    <property type="project" value="TreeGrafter"/>
</dbReference>
<dbReference type="GO" id="GO:0003723">
    <property type="term" value="F:RNA binding"/>
    <property type="evidence" value="ECO:0007669"/>
    <property type="project" value="InterPro"/>
</dbReference>
<sequence>NVNFYTHFTSPIRRYPDILVHRLLGAVLDYNDNLYQTPGALEQIAQLCNEKKMNAKTCSERSAELYLAVLIR</sequence>
<dbReference type="Pfam" id="PF00773">
    <property type="entry name" value="RNB"/>
    <property type="match status" value="1"/>
</dbReference>
<dbReference type="GO" id="GO:0000932">
    <property type="term" value="C:P-body"/>
    <property type="evidence" value="ECO:0007669"/>
    <property type="project" value="TreeGrafter"/>
</dbReference>
<reference evidence="2" key="1">
    <citation type="submission" date="2021-02" db="EMBL/GenBank/DDBJ databases">
        <authorList>
            <person name="Nowell W R."/>
        </authorList>
    </citation>
    <scope>NUCLEOTIDE SEQUENCE</scope>
</reference>
<dbReference type="GO" id="GO:0000175">
    <property type="term" value="F:3'-5'-RNA exonuclease activity"/>
    <property type="evidence" value="ECO:0007669"/>
    <property type="project" value="TreeGrafter"/>
</dbReference>
<accession>A0A8S3K0A4</accession>
<comment type="caution">
    <text evidence="2">The sequence shown here is derived from an EMBL/GenBank/DDBJ whole genome shotgun (WGS) entry which is preliminary data.</text>
</comment>
<proteinExistence type="predicted"/>
<dbReference type="PANTHER" id="PTHR23355">
    <property type="entry name" value="RIBONUCLEASE"/>
    <property type="match status" value="1"/>
</dbReference>
<dbReference type="Proteomes" id="UP000676336">
    <property type="component" value="Unassembled WGS sequence"/>
</dbReference>
<dbReference type="PANTHER" id="PTHR23355:SF9">
    <property type="entry name" value="DIS3-LIKE EXONUCLEASE 2"/>
    <property type="match status" value="1"/>
</dbReference>
<name>A0A8S3K0A4_9BILA</name>
<feature type="non-terminal residue" evidence="2">
    <location>
        <position position="72"/>
    </location>
</feature>
<dbReference type="InterPro" id="IPR012340">
    <property type="entry name" value="NA-bd_OB-fold"/>
</dbReference>
<dbReference type="GO" id="GO:0010587">
    <property type="term" value="P:miRNA catabolic process"/>
    <property type="evidence" value="ECO:0007669"/>
    <property type="project" value="TreeGrafter"/>
</dbReference>
<evidence type="ECO:0000259" key="1">
    <source>
        <dbReference type="Pfam" id="PF00773"/>
    </source>
</evidence>
<gene>
    <name evidence="2" type="ORF">SMN809_LOCUS83853</name>
</gene>
<dbReference type="EMBL" id="CAJOBI010357280">
    <property type="protein sequence ID" value="CAF5224548.1"/>
    <property type="molecule type" value="Genomic_DNA"/>
</dbReference>
<dbReference type="InterPro" id="IPR050180">
    <property type="entry name" value="RNR_Ribonuclease"/>
</dbReference>
<feature type="non-terminal residue" evidence="2">
    <location>
        <position position="1"/>
    </location>
</feature>
<feature type="domain" description="RNB" evidence="1">
    <location>
        <begin position="2"/>
        <end position="28"/>
    </location>
</feature>
<evidence type="ECO:0000313" key="2">
    <source>
        <dbReference type="EMBL" id="CAF5224548.1"/>
    </source>
</evidence>